<dbReference type="EMBL" id="JAQQWL010000004">
    <property type="protein sequence ID" value="KAK8076613.1"/>
    <property type="molecule type" value="Genomic_DNA"/>
</dbReference>
<feature type="region of interest" description="Disordered" evidence="1">
    <location>
        <begin position="102"/>
        <end position="204"/>
    </location>
</feature>
<dbReference type="Proteomes" id="UP001480595">
    <property type="component" value="Unassembled WGS sequence"/>
</dbReference>
<dbReference type="GeneID" id="92088357"/>
<reference evidence="2 3" key="1">
    <citation type="submission" date="2023-01" db="EMBL/GenBank/DDBJ databases">
        <title>Analysis of 21 Apiospora genomes using comparative genomics revels a genus with tremendous synthesis potential of carbohydrate active enzymes and secondary metabolites.</title>
        <authorList>
            <person name="Sorensen T."/>
        </authorList>
    </citation>
    <scope>NUCLEOTIDE SEQUENCE [LARGE SCALE GENOMIC DNA]</scope>
    <source>
        <strain evidence="2 3">CBS 135458</strain>
    </source>
</reference>
<evidence type="ECO:0000313" key="2">
    <source>
        <dbReference type="EMBL" id="KAK8076613.1"/>
    </source>
</evidence>
<evidence type="ECO:0000256" key="1">
    <source>
        <dbReference type="SAM" id="MobiDB-lite"/>
    </source>
</evidence>
<organism evidence="2 3">
    <name type="scientific">Apiospora phragmitis</name>
    <dbReference type="NCBI Taxonomy" id="2905665"/>
    <lineage>
        <taxon>Eukaryota</taxon>
        <taxon>Fungi</taxon>
        <taxon>Dikarya</taxon>
        <taxon>Ascomycota</taxon>
        <taxon>Pezizomycotina</taxon>
        <taxon>Sordariomycetes</taxon>
        <taxon>Xylariomycetidae</taxon>
        <taxon>Amphisphaeriales</taxon>
        <taxon>Apiosporaceae</taxon>
        <taxon>Apiospora</taxon>
    </lineage>
</organism>
<comment type="caution">
    <text evidence="2">The sequence shown here is derived from an EMBL/GenBank/DDBJ whole genome shotgun (WGS) entry which is preliminary data.</text>
</comment>
<feature type="compositionally biased region" description="Low complexity" evidence="1">
    <location>
        <begin position="145"/>
        <end position="155"/>
    </location>
</feature>
<feature type="compositionally biased region" description="Gly residues" evidence="1">
    <location>
        <begin position="163"/>
        <end position="178"/>
    </location>
</feature>
<keyword evidence="3" id="KW-1185">Reference proteome</keyword>
<feature type="compositionally biased region" description="Gly residues" evidence="1">
    <location>
        <begin position="195"/>
        <end position="204"/>
    </location>
</feature>
<feature type="compositionally biased region" description="Low complexity" evidence="1">
    <location>
        <begin position="103"/>
        <end position="122"/>
    </location>
</feature>
<evidence type="ECO:0000313" key="3">
    <source>
        <dbReference type="Proteomes" id="UP001480595"/>
    </source>
</evidence>
<gene>
    <name evidence="2" type="ORF">PG994_003885</name>
</gene>
<accession>A0ABR1VZH6</accession>
<sequence length="204" mass="21488">MVWEHKSHKYQIGVIVVYRESFITALLVTIVQAGSFLSPWSAGPTKDYSKNKQYSIGTNIILERSLNGGASFELQLWQENYPTDAQGGPHVSLETTTHYFNITGSETPTSSSTSTTVTSSSSLPNTLASGSTLPPSATETVWQTASAEAHASASDESLETGTLVGGGPAPLRGGGVVGGTSLEEEEEAGERRPALGGGQHRCGW</sequence>
<name>A0ABR1VZH6_9PEZI</name>
<dbReference type="RefSeq" id="XP_066719572.1">
    <property type="nucleotide sequence ID" value="XM_066855294.1"/>
</dbReference>
<proteinExistence type="predicted"/>
<protein>
    <submittedName>
        <fullName evidence="2">Uncharacterized protein</fullName>
    </submittedName>
</protein>
<feature type="compositionally biased region" description="Polar residues" evidence="1">
    <location>
        <begin position="123"/>
        <end position="144"/>
    </location>
</feature>